<dbReference type="Proteomes" id="UP000183670">
    <property type="component" value="Unassembled WGS sequence"/>
</dbReference>
<dbReference type="AlphaFoldDB" id="A0A1G6G5A8"/>
<accession>A0A1G6G5A8</accession>
<evidence type="ECO:0000313" key="1">
    <source>
        <dbReference type="EMBL" id="SDB77162.1"/>
    </source>
</evidence>
<dbReference type="EMBL" id="FMYE01000018">
    <property type="protein sequence ID" value="SDB77162.1"/>
    <property type="molecule type" value="Genomic_DNA"/>
</dbReference>
<protein>
    <submittedName>
        <fullName evidence="1">Uncharacterized protein</fullName>
    </submittedName>
</protein>
<reference evidence="1 2" key="1">
    <citation type="submission" date="2016-10" db="EMBL/GenBank/DDBJ databases">
        <authorList>
            <person name="de Groot N.N."/>
        </authorList>
    </citation>
    <scope>NUCLEOTIDE SEQUENCE [LARGE SCALE GENOMIC DNA]</scope>
    <source>
        <strain evidence="1 2">NLAE-zl-C500</strain>
    </source>
</reference>
<organism evidence="1 2">
    <name type="scientific">Bacteroides ovatus</name>
    <dbReference type="NCBI Taxonomy" id="28116"/>
    <lineage>
        <taxon>Bacteria</taxon>
        <taxon>Pseudomonadati</taxon>
        <taxon>Bacteroidota</taxon>
        <taxon>Bacteroidia</taxon>
        <taxon>Bacteroidales</taxon>
        <taxon>Bacteroidaceae</taxon>
        <taxon>Bacteroides</taxon>
    </lineage>
</organism>
<gene>
    <name evidence="1" type="ORF">SAMN05192581_101829</name>
</gene>
<dbReference type="RefSeq" id="WP_074558091.1">
    <property type="nucleotide sequence ID" value="NZ_FMYE01000018.1"/>
</dbReference>
<evidence type="ECO:0000313" key="2">
    <source>
        <dbReference type="Proteomes" id="UP000183670"/>
    </source>
</evidence>
<sequence>MKTYDVHFNDANDSNSKGFKESFDYCKNYIESYNGTNESYFEDYKGGTVSIVCNETGEEVYSEEIK</sequence>
<proteinExistence type="predicted"/>
<name>A0A1G6G5A8_BACOV</name>